<dbReference type="GO" id="GO:0004563">
    <property type="term" value="F:beta-N-acetylhexosaminidase activity"/>
    <property type="evidence" value="ECO:0007669"/>
    <property type="project" value="UniProtKB-EC"/>
</dbReference>
<evidence type="ECO:0000313" key="8">
    <source>
        <dbReference type="EMBL" id="WOC32546.1"/>
    </source>
</evidence>
<evidence type="ECO:0000259" key="7">
    <source>
        <dbReference type="Pfam" id="PF00933"/>
    </source>
</evidence>
<dbReference type="PROSITE" id="PS00775">
    <property type="entry name" value="GLYCOSYL_HYDROL_F3"/>
    <property type="match status" value="1"/>
</dbReference>
<reference evidence="8 9" key="1">
    <citation type="submission" date="2024-06" db="EMBL/GenBank/DDBJ databases">
        <title>Caproicibacterium argilliputei sp. nov, a novel caproic acid producing anaerobic bacterium isolated from pit mud.</title>
        <authorList>
            <person name="Xia S."/>
        </authorList>
    </citation>
    <scope>NUCLEOTIDE SEQUENCE [LARGE SCALE GENOMIC DNA]</scope>
    <source>
        <strain evidence="8 9">ZCY20-5</strain>
    </source>
</reference>
<dbReference type="PROSITE" id="PS51257">
    <property type="entry name" value="PROKAR_LIPOPROTEIN"/>
    <property type="match status" value="1"/>
</dbReference>
<dbReference type="PANTHER" id="PTHR30480:SF13">
    <property type="entry name" value="BETA-HEXOSAMINIDASE"/>
    <property type="match status" value="1"/>
</dbReference>
<dbReference type="EC" id="3.2.1.52" evidence="3"/>
<evidence type="ECO:0000256" key="5">
    <source>
        <dbReference type="ARBA" id="ARBA00023295"/>
    </source>
</evidence>
<evidence type="ECO:0000256" key="3">
    <source>
        <dbReference type="ARBA" id="ARBA00012663"/>
    </source>
</evidence>
<keyword evidence="4 8" id="KW-0378">Hydrolase</keyword>
<accession>A0AA97D968</accession>
<dbReference type="AlphaFoldDB" id="A0AA97D968"/>
<dbReference type="Gene3D" id="3.20.20.300">
    <property type="entry name" value="Glycoside hydrolase, family 3, N-terminal domain"/>
    <property type="match status" value="1"/>
</dbReference>
<evidence type="ECO:0000256" key="4">
    <source>
        <dbReference type="ARBA" id="ARBA00022801"/>
    </source>
</evidence>
<dbReference type="RefSeq" id="WP_275844592.1">
    <property type="nucleotide sequence ID" value="NZ_CP135996.1"/>
</dbReference>
<feature type="signal peptide" evidence="6">
    <location>
        <begin position="1"/>
        <end position="28"/>
    </location>
</feature>
<feature type="chain" id="PRO_5041635769" description="beta-N-acetylhexosaminidase" evidence="6">
    <location>
        <begin position="29"/>
        <end position="420"/>
    </location>
</feature>
<dbReference type="KEGG" id="carl:PXC00_01365"/>
<dbReference type="GO" id="GO:0009254">
    <property type="term" value="P:peptidoglycan turnover"/>
    <property type="evidence" value="ECO:0007669"/>
    <property type="project" value="TreeGrafter"/>
</dbReference>
<sequence length="420" mass="44829">MKKSRQKRMGVVLALACLLAGCSAPSQQNTQPAAVTQDYASRPTVSSSVASSTAEEAKNMTLEQQVGQLFFLSFRKDEKGANVYTCGDSEKKLVQEIQPGGVALFGENIATVQQVRQLIQQVQQVCATPPFIGVDQEGGSVQRVARSSRISATVVPPMWKVGQTGNPALAQQVGGLLGSELRVFGFNLDFAPVCDVFSNPENTVIGTRAFSSDPQQAAVYSKALSAGLRGQGVVPVCKHFPGHGDTTGDTHQGYAVVNKTLEELRKTELVPFQAQIRAGAEMIMAAHISLPKVNGDDTPASLSAKVLQGLLRKELGFTGVIVTDALDMGAITQHYSSGEAAVRAVEAGADMLLMPENPHAAYQAVLQAVRSGKLSKARIAASVQRILTLKEKYDLFSKQEPADERLLGCKEHRQVVAQIG</sequence>
<evidence type="ECO:0000256" key="1">
    <source>
        <dbReference type="ARBA" id="ARBA00001231"/>
    </source>
</evidence>
<dbReference type="EMBL" id="CP135996">
    <property type="protein sequence ID" value="WOC32546.1"/>
    <property type="molecule type" value="Genomic_DNA"/>
</dbReference>
<comment type="catalytic activity">
    <reaction evidence="1">
        <text>Hydrolysis of terminal non-reducing N-acetyl-D-hexosamine residues in N-acetyl-beta-D-hexosaminides.</text>
        <dbReference type="EC" id="3.2.1.52"/>
    </reaction>
</comment>
<dbReference type="PANTHER" id="PTHR30480">
    <property type="entry name" value="BETA-HEXOSAMINIDASE-RELATED"/>
    <property type="match status" value="1"/>
</dbReference>
<dbReference type="NCBIfam" id="NF003740">
    <property type="entry name" value="PRK05337.1"/>
    <property type="match status" value="1"/>
</dbReference>
<dbReference type="SUPFAM" id="SSF51445">
    <property type="entry name" value="(Trans)glycosidases"/>
    <property type="match status" value="1"/>
</dbReference>
<evidence type="ECO:0000256" key="2">
    <source>
        <dbReference type="ARBA" id="ARBA00005336"/>
    </source>
</evidence>
<dbReference type="InterPro" id="IPR036962">
    <property type="entry name" value="Glyco_hydro_3_N_sf"/>
</dbReference>
<reference evidence="9" key="3">
    <citation type="submission" date="2024-06" db="EMBL/GenBank/DDBJ databases">
        <authorList>
            <person name="Zeng C."/>
        </authorList>
    </citation>
    <scope>NUCLEOTIDE SEQUENCE [LARGE SCALE GENOMIC DNA]</scope>
    <source>
        <strain evidence="9">ZCY20-5</strain>
    </source>
</reference>
<comment type="similarity">
    <text evidence="2">Belongs to the glycosyl hydrolase 3 family.</text>
</comment>
<evidence type="ECO:0000256" key="6">
    <source>
        <dbReference type="SAM" id="SignalP"/>
    </source>
</evidence>
<dbReference type="InterPro" id="IPR001764">
    <property type="entry name" value="Glyco_hydro_3_N"/>
</dbReference>
<reference evidence="9" key="2">
    <citation type="submission" date="2024-06" db="EMBL/GenBank/DDBJ databases">
        <title>Caproicibacterium argilliputei sp. nov, a novel caproic acid producing anaerobic bacterium isolated from pit mud.</title>
        <authorList>
            <person name="Zeng C."/>
        </authorList>
    </citation>
    <scope>NUCLEOTIDE SEQUENCE [LARGE SCALE GENOMIC DNA]</scope>
    <source>
        <strain evidence="9">ZCY20-5</strain>
    </source>
</reference>
<protein>
    <recommendedName>
        <fullName evidence="3">beta-N-acetylhexosaminidase</fullName>
        <ecNumber evidence="3">3.2.1.52</ecNumber>
    </recommendedName>
</protein>
<keyword evidence="5 8" id="KW-0326">Glycosidase</keyword>
<dbReference type="InterPro" id="IPR019800">
    <property type="entry name" value="Glyco_hydro_3_AS"/>
</dbReference>
<dbReference type="Pfam" id="PF00933">
    <property type="entry name" value="Glyco_hydro_3"/>
    <property type="match status" value="1"/>
</dbReference>
<dbReference type="Proteomes" id="UP001300604">
    <property type="component" value="Chromosome"/>
</dbReference>
<dbReference type="InterPro" id="IPR017853">
    <property type="entry name" value="GH"/>
</dbReference>
<proteinExistence type="inferred from homology"/>
<name>A0AA97D968_9FIRM</name>
<organism evidence="8 9">
    <name type="scientific">Caproicibacterium argilliputei</name>
    <dbReference type="NCBI Taxonomy" id="3030016"/>
    <lineage>
        <taxon>Bacteria</taxon>
        <taxon>Bacillati</taxon>
        <taxon>Bacillota</taxon>
        <taxon>Clostridia</taxon>
        <taxon>Eubacteriales</taxon>
        <taxon>Oscillospiraceae</taxon>
        <taxon>Caproicibacterium</taxon>
    </lineage>
</organism>
<gene>
    <name evidence="8" type="primary">nagZ</name>
    <name evidence="8" type="ORF">PXC00_01365</name>
</gene>
<dbReference type="InterPro" id="IPR050226">
    <property type="entry name" value="NagZ_Beta-hexosaminidase"/>
</dbReference>
<dbReference type="GO" id="GO:0005975">
    <property type="term" value="P:carbohydrate metabolic process"/>
    <property type="evidence" value="ECO:0007669"/>
    <property type="project" value="InterPro"/>
</dbReference>
<evidence type="ECO:0000313" key="9">
    <source>
        <dbReference type="Proteomes" id="UP001300604"/>
    </source>
</evidence>
<feature type="domain" description="Glycoside hydrolase family 3 N-terminal" evidence="7">
    <location>
        <begin position="61"/>
        <end position="389"/>
    </location>
</feature>
<keyword evidence="6" id="KW-0732">Signal</keyword>
<keyword evidence="9" id="KW-1185">Reference proteome</keyword>